<feature type="transmembrane region" description="Helical" evidence="8">
    <location>
        <begin position="236"/>
        <end position="254"/>
    </location>
</feature>
<reference evidence="10" key="2">
    <citation type="submission" date="2024-02" db="EMBL/GenBank/DDBJ databases">
        <title>Neisseria leonii sp. nov.</title>
        <authorList>
            <person name="Boutroux M."/>
            <person name="Favre-Rochex S."/>
            <person name="Gorgette O."/>
            <person name="Touak G."/>
            <person name="Muhle E."/>
            <person name="Chesneau O."/>
            <person name="Clermont D."/>
            <person name="Rahi P."/>
        </authorList>
    </citation>
    <scope>NUCLEOTIDE SEQUENCE</scope>
    <source>
        <strain evidence="10">51.81</strain>
    </source>
</reference>
<dbReference type="PANTHER" id="PTHR30269">
    <property type="entry name" value="TRANSMEMBRANE PROTEIN YFCA"/>
    <property type="match status" value="1"/>
</dbReference>
<dbReference type="InterPro" id="IPR002781">
    <property type="entry name" value="TM_pro_TauE-like"/>
</dbReference>
<dbReference type="EMBL" id="CP146598">
    <property type="protein sequence ID" value="WWY03743.1"/>
    <property type="molecule type" value="Genomic_DNA"/>
</dbReference>
<dbReference type="InterPro" id="IPR052017">
    <property type="entry name" value="TSUP"/>
</dbReference>
<sequence>MWELTGVTLYWLLAAGFAAGLMDAAVGGGGLLQIPALFGLLPQSVPPASVLGVNKAASFAGTLMAARQFVRRVALPWKMLLPAAVLAFAASFAGAKVAAEVPVQYMKPAMFVIMLLMFVYTFFKKDLGQAVRQTALSRGERYWGIVLAGLIGLYDGVFGPGTGSLLAFVFVRFFAYDFLTATGSAKVINLTTNLAALCFFVPAGHMVWAWALPLACANLLGGLVGARLAIAGGTRFMRYAFMVLLCLLIGKFGWDMWLEQAV</sequence>
<keyword evidence="7 8" id="KW-0472">Membrane</keyword>
<comment type="subcellular location">
    <subcellularLocation>
        <location evidence="1 8">Cell membrane</location>
        <topology evidence="1 8">Multi-pass membrane protein</topology>
    </subcellularLocation>
</comment>
<dbReference type="EMBL" id="JAPQFL010000001">
    <property type="protein sequence ID" value="MDD9327358.1"/>
    <property type="molecule type" value="Genomic_DNA"/>
</dbReference>
<keyword evidence="11" id="KW-1185">Reference proteome</keyword>
<evidence type="ECO:0000256" key="1">
    <source>
        <dbReference type="ARBA" id="ARBA00004651"/>
    </source>
</evidence>
<dbReference type="Pfam" id="PF01925">
    <property type="entry name" value="TauE"/>
    <property type="match status" value="1"/>
</dbReference>
<evidence type="ECO:0000313" key="11">
    <source>
        <dbReference type="Proteomes" id="UP001149607"/>
    </source>
</evidence>
<evidence type="ECO:0000256" key="5">
    <source>
        <dbReference type="ARBA" id="ARBA00022692"/>
    </source>
</evidence>
<evidence type="ECO:0000256" key="2">
    <source>
        <dbReference type="ARBA" id="ARBA00009142"/>
    </source>
</evidence>
<evidence type="ECO:0000256" key="7">
    <source>
        <dbReference type="ARBA" id="ARBA00023136"/>
    </source>
</evidence>
<dbReference type="Proteomes" id="UP001149607">
    <property type="component" value="Chromosome"/>
</dbReference>
<evidence type="ECO:0000313" key="9">
    <source>
        <dbReference type="EMBL" id="MDD9327358.1"/>
    </source>
</evidence>
<gene>
    <name evidence="9" type="ORF">ORY91_000743</name>
    <name evidence="10" type="ORF">V9W64_03100</name>
</gene>
<feature type="transmembrane region" description="Helical" evidence="8">
    <location>
        <begin position="79"/>
        <end position="99"/>
    </location>
</feature>
<evidence type="ECO:0000256" key="4">
    <source>
        <dbReference type="ARBA" id="ARBA00022475"/>
    </source>
</evidence>
<keyword evidence="4 8" id="KW-1003">Cell membrane</keyword>
<feature type="transmembrane region" description="Helical" evidence="8">
    <location>
        <begin position="144"/>
        <end position="174"/>
    </location>
</feature>
<comment type="similarity">
    <text evidence="2 8">Belongs to the 4-toluene sulfonate uptake permease (TSUP) (TC 2.A.102) family.</text>
</comment>
<dbReference type="RefSeq" id="WP_274584597.1">
    <property type="nucleotide sequence ID" value="NZ_CP145811.1"/>
</dbReference>
<keyword evidence="6 8" id="KW-1133">Transmembrane helix</keyword>
<evidence type="ECO:0000313" key="10">
    <source>
        <dbReference type="EMBL" id="WWY03743.1"/>
    </source>
</evidence>
<keyword evidence="3" id="KW-0813">Transport</keyword>
<protein>
    <recommendedName>
        <fullName evidence="8">Probable membrane transporter protein</fullName>
    </recommendedName>
</protein>
<evidence type="ECO:0000256" key="6">
    <source>
        <dbReference type="ARBA" id="ARBA00022989"/>
    </source>
</evidence>
<proteinExistence type="inferred from homology"/>
<evidence type="ECO:0000256" key="3">
    <source>
        <dbReference type="ARBA" id="ARBA00022448"/>
    </source>
</evidence>
<dbReference type="AlphaFoldDB" id="A0A9X4IDQ0"/>
<dbReference type="PANTHER" id="PTHR30269:SF0">
    <property type="entry name" value="MEMBRANE TRANSPORTER PROTEIN YFCA-RELATED"/>
    <property type="match status" value="1"/>
</dbReference>
<organism evidence="9">
    <name type="scientific">Neisseria leonii</name>
    <dbReference type="NCBI Taxonomy" id="2995413"/>
    <lineage>
        <taxon>Bacteria</taxon>
        <taxon>Pseudomonadati</taxon>
        <taxon>Pseudomonadota</taxon>
        <taxon>Betaproteobacteria</taxon>
        <taxon>Neisseriales</taxon>
        <taxon>Neisseriaceae</taxon>
        <taxon>Neisseria</taxon>
    </lineage>
</organism>
<dbReference type="GO" id="GO:0005886">
    <property type="term" value="C:plasma membrane"/>
    <property type="evidence" value="ECO:0007669"/>
    <property type="project" value="UniProtKB-SubCell"/>
</dbReference>
<name>A0A9X4IDQ0_9NEIS</name>
<keyword evidence="5 8" id="KW-0812">Transmembrane</keyword>
<reference evidence="9" key="1">
    <citation type="submission" date="2022-10" db="EMBL/GenBank/DDBJ databases">
        <authorList>
            <person name="Boutroux M."/>
        </authorList>
    </citation>
    <scope>NUCLEOTIDE SEQUENCE</scope>
    <source>
        <strain evidence="9">51.81</strain>
    </source>
</reference>
<feature type="transmembrane region" description="Helical" evidence="8">
    <location>
        <begin position="105"/>
        <end position="123"/>
    </location>
</feature>
<evidence type="ECO:0000256" key="8">
    <source>
        <dbReference type="RuleBase" id="RU363041"/>
    </source>
</evidence>
<accession>A0A9X4IDQ0</accession>
<feature type="transmembrane region" description="Helical" evidence="8">
    <location>
        <begin position="194"/>
        <end position="224"/>
    </location>
</feature>